<evidence type="ECO:0008006" key="3">
    <source>
        <dbReference type="Google" id="ProtNLM"/>
    </source>
</evidence>
<dbReference type="EMBL" id="JAGFOA010000002">
    <property type="protein sequence ID" value="MBO3663120.1"/>
    <property type="molecule type" value="Genomic_DNA"/>
</dbReference>
<accession>A0A939TQ57</accession>
<reference evidence="1" key="1">
    <citation type="submission" date="2021-03" db="EMBL/GenBank/DDBJ databases">
        <title>Microbacterium sp. nov., a novel actinobacterium isolated from cow dung.</title>
        <authorList>
            <person name="Zhang L."/>
        </authorList>
    </citation>
    <scope>NUCLEOTIDE SEQUENCE</scope>
    <source>
        <strain evidence="1">NEAU-LLB</strain>
    </source>
</reference>
<dbReference type="Proteomes" id="UP000680132">
    <property type="component" value="Unassembled WGS sequence"/>
</dbReference>
<gene>
    <name evidence="1" type="ORF">J5V96_06290</name>
</gene>
<evidence type="ECO:0000313" key="1">
    <source>
        <dbReference type="EMBL" id="MBO3663120.1"/>
    </source>
</evidence>
<name>A0A939TQ57_9MICO</name>
<evidence type="ECO:0000313" key="2">
    <source>
        <dbReference type="Proteomes" id="UP000680132"/>
    </source>
</evidence>
<dbReference type="AlphaFoldDB" id="A0A939TQ57"/>
<comment type="caution">
    <text evidence="1">The sequence shown here is derived from an EMBL/GenBank/DDBJ whole genome shotgun (WGS) entry which is preliminary data.</text>
</comment>
<organism evidence="1 2">
    <name type="scientific">Microbacterium stercoris</name>
    <dbReference type="NCBI Taxonomy" id="2820289"/>
    <lineage>
        <taxon>Bacteria</taxon>
        <taxon>Bacillati</taxon>
        <taxon>Actinomycetota</taxon>
        <taxon>Actinomycetes</taxon>
        <taxon>Micrococcales</taxon>
        <taxon>Microbacteriaceae</taxon>
        <taxon>Microbacterium</taxon>
    </lineage>
</organism>
<protein>
    <recommendedName>
        <fullName evidence="3">SinR family protein</fullName>
    </recommendedName>
</protein>
<sequence length="89" mass="10028">MTTFMVGYDLGKPGRDYDGLIKYLKSFSWWWHHLDSTWLIVTDQTAAQVRDGAGAFLDSSDRLLVAKVSSPGAWRGIPESGSDWLHKNL</sequence>
<keyword evidence="2" id="KW-1185">Reference proteome</keyword>
<dbReference type="RefSeq" id="WP_208501806.1">
    <property type="nucleotide sequence ID" value="NZ_JAGFOA010000002.1"/>
</dbReference>
<proteinExistence type="predicted"/>